<keyword evidence="3" id="KW-1185">Reference proteome</keyword>
<organism evidence="2 3">
    <name type="scientific">Desmophyllum pertusum</name>
    <dbReference type="NCBI Taxonomy" id="174260"/>
    <lineage>
        <taxon>Eukaryota</taxon>
        <taxon>Metazoa</taxon>
        <taxon>Cnidaria</taxon>
        <taxon>Anthozoa</taxon>
        <taxon>Hexacorallia</taxon>
        <taxon>Scleractinia</taxon>
        <taxon>Caryophylliina</taxon>
        <taxon>Caryophylliidae</taxon>
        <taxon>Desmophyllum</taxon>
    </lineage>
</organism>
<dbReference type="OrthoDB" id="5947716at2759"/>
<evidence type="ECO:0000256" key="1">
    <source>
        <dbReference type="SAM" id="MobiDB-lite"/>
    </source>
</evidence>
<evidence type="ECO:0000313" key="2">
    <source>
        <dbReference type="EMBL" id="KAJ7380543.1"/>
    </source>
</evidence>
<feature type="region of interest" description="Disordered" evidence="1">
    <location>
        <begin position="695"/>
        <end position="715"/>
    </location>
</feature>
<evidence type="ECO:0000313" key="3">
    <source>
        <dbReference type="Proteomes" id="UP001163046"/>
    </source>
</evidence>
<dbReference type="EMBL" id="MU826353">
    <property type="protein sequence ID" value="KAJ7380543.1"/>
    <property type="molecule type" value="Genomic_DNA"/>
</dbReference>
<gene>
    <name evidence="2" type="ORF">OS493_009009</name>
</gene>
<dbReference type="Proteomes" id="UP001163046">
    <property type="component" value="Unassembled WGS sequence"/>
</dbReference>
<protein>
    <submittedName>
        <fullName evidence="2">Uncharacterized protein</fullName>
    </submittedName>
</protein>
<accession>A0A9W9ZHE5</accession>
<comment type="caution">
    <text evidence="2">The sequence shown here is derived from an EMBL/GenBank/DDBJ whole genome shotgun (WGS) entry which is preliminary data.</text>
</comment>
<reference evidence="2" key="1">
    <citation type="submission" date="2023-01" db="EMBL/GenBank/DDBJ databases">
        <title>Genome assembly of the deep-sea coral Lophelia pertusa.</title>
        <authorList>
            <person name="Herrera S."/>
            <person name="Cordes E."/>
        </authorList>
    </citation>
    <scope>NUCLEOTIDE SEQUENCE</scope>
    <source>
        <strain evidence="2">USNM1676648</strain>
        <tissue evidence="2">Polyp</tissue>
    </source>
</reference>
<dbReference type="PANTHER" id="PTHR34485">
    <property type="entry name" value="PROLINE-RICH, LACRIMAL 1"/>
    <property type="match status" value="1"/>
</dbReference>
<dbReference type="AlphaFoldDB" id="A0A9W9ZHE5"/>
<feature type="compositionally biased region" description="Acidic residues" evidence="1">
    <location>
        <begin position="86"/>
        <end position="100"/>
    </location>
</feature>
<feature type="region of interest" description="Disordered" evidence="1">
    <location>
        <begin position="651"/>
        <end position="683"/>
    </location>
</feature>
<name>A0A9W9ZHE5_9CNID</name>
<feature type="region of interest" description="Disordered" evidence="1">
    <location>
        <begin position="81"/>
        <end position="117"/>
    </location>
</feature>
<dbReference type="PANTHER" id="PTHR34485:SF2">
    <property type="entry name" value="PROLINE RICH, LACRIMAL 1"/>
    <property type="match status" value="1"/>
</dbReference>
<sequence length="715" mass="81702">MFCSPRCYAIWQRMRKKHHASKLSLEARWPRRKGKSYQNLQRKRYLRSWHRQVIRLEVQESEEESTFETRDKMGCLPLEYNSTGSDTDEMDKDPDFDVSTETDNKSHNMESEPEPEEMESGMFVCQTPQLLDFVKQINHTSQCATPGCKGILVVSTVQPTGLGGSLNTTFVCDDCKIRTIQFQGSAMVEGSRRTVVGLALSVAFLITGHGFAKYDRTLRQCLGISCLSKNRYYDMIKLVYPHITDILDEMCEEEKERIKELDDDELGNWKRAVVTSDGVWHTRVFFSKNGTFIIKHYMSGGLLWYGHKCMKGSDDVVEEDLYEGTAKSMEGVLAGECYGQAKEEGCKVEVVWQDGDSSSSKSVLDHYPDGKVYKCGGHVGRAHTNNLKEAAKKKEFSADIINKYKQKFPLIETVKCQCKRHKSGCGCLSESFIKCARINHFCCLQQCKNPAEYARRMRALGAYHVRNIHEWEGGQCGFHQMKVCTCKECNDDEVECEGTVYKTKNVVTCDFHWITYQIECERRAEDADKIIHPEMGRGHSNLCEAHFTVLPQFRSKDQSLCRLHYMTSTNCGLCQGNMTWCYEVRGPQYHWVIDLYTRLNIPVLPYVLEALQRAVEERRAALEKQKTEASKHNRINMKVARVEDQVARKNWGKRQAVRHTYGGDDDEESGDDGSTVGVEVPNGDVTIISGRKCKCGSTEHRRTSHRACPLNKKKS</sequence>
<proteinExistence type="predicted"/>